<evidence type="ECO:0000256" key="1">
    <source>
        <dbReference type="SAM" id="Phobius"/>
    </source>
</evidence>
<dbReference type="AlphaFoldDB" id="A0A0W1AY06"/>
<evidence type="ECO:0000313" key="3">
    <source>
        <dbReference type="Proteomes" id="UP000054709"/>
    </source>
</evidence>
<keyword evidence="1" id="KW-0472">Membrane</keyword>
<organism evidence="2 3">
    <name type="scientific">Paenibacillus etheri</name>
    <dbReference type="NCBI Taxonomy" id="1306852"/>
    <lineage>
        <taxon>Bacteria</taxon>
        <taxon>Bacillati</taxon>
        <taxon>Bacillota</taxon>
        <taxon>Bacilli</taxon>
        <taxon>Bacillales</taxon>
        <taxon>Paenibacillaceae</taxon>
        <taxon>Paenibacillus</taxon>
    </lineage>
</organism>
<gene>
    <name evidence="2" type="ORF">UQ64_17010</name>
</gene>
<dbReference type="EMBL" id="LCZJ02000023">
    <property type="protein sequence ID" value="KTD86159.1"/>
    <property type="molecule type" value="Genomic_DNA"/>
</dbReference>
<sequence>MGVIKNFSLVVVSLIADLWFGIVRKPEFYDNHAVTTTKRGYVLFVTLAAIIAVGTALWLCFRIY</sequence>
<comment type="caution">
    <text evidence="2">The sequence shown here is derived from an EMBL/GenBank/DDBJ whole genome shotgun (WGS) entry which is preliminary data.</text>
</comment>
<reference evidence="2 3" key="1">
    <citation type="journal article" date="2015" name="Int. Biodeterior. Biodegradation">
        <title>Physiological and genetic screening methods for the isolation of methyl tert-butyl ether-degrading bacteria for bioremediation purposes.</title>
        <authorList>
            <person name="Guisado I.M."/>
            <person name="Purswani J."/>
            <person name="Gonzalez Lopez J."/>
            <person name="Pozo C."/>
        </authorList>
    </citation>
    <scope>NUCLEOTIDE SEQUENCE [LARGE SCALE GENOMIC DNA]</scope>
    <source>
        <strain evidence="2 3">SH7</strain>
    </source>
</reference>
<protein>
    <submittedName>
        <fullName evidence="2">Uncharacterized protein</fullName>
    </submittedName>
</protein>
<feature type="transmembrane region" description="Helical" evidence="1">
    <location>
        <begin position="43"/>
        <end position="61"/>
    </location>
</feature>
<feature type="transmembrane region" description="Helical" evidence="1">
    <location>
        <begin position="7"/>
        <end position="23"/>
    </location>
</feature>
<name>A0A0W1AY06_9BACL</name>
<keyword evidence="1" id="KW-1133">Transmembrane helix</keyword>
<accession>A0A0W1AY06</accession>
<keyword evidence="1" id="KW-0812">Transmembrane</keyword>
<evidence type="ECO:0000313" key="2">
    <source>
        <dbReference type="EMBL" id="KTD86159.1"/>
    </source>
</evidence>
<dbReference type="Proteomes" id="UP000054709">
    <property type="component" value="Unassembled WGS sequence"/>
</dbReference>
<proteinExistence type="predicted"/>
<keyword evidence="3" id="KW-1185">Reference proteome</keyword>